<accession>I7L9Z7</accession>
<comment type="subcellular location">
    <subcellularLocation>
        <location evidence="1">Cytoplasm</location>
    </subcellularLocation>
</comment>
<gene>
    <name evidence="8" type="primary">phoU</name>
    <name evidence="8" type="ORF">BN46_1495</name>
    <name evidence="9" type="ORF">HMPREF9719_01483</name>
</gene>
<evidence type="ECO:0000256" key="5">
    <source>
        <dbReference type="ARBA" id="ARBA00022490"/>
    </source>
</evidence>
<feature type="domain" description="PhoU" evidence="7">
    <location>
        <begin position="17"/>
        <end position="102"/>
    </location>
</feature>
<organism evidence="8 11">
    <name type="scientific">Corynebacterium otitidis ATCC 51513</name>
    <dbReference type="NCBI Taxonomy" id="883169"/>
    <lineage>
        <taxon>Bacteria</taxon>
        <taxon>Bacillati</taxon>
        <taxon>Actinomycetota</taxon>
        <taxon>Actinomycetes</taxon>
        <taxon>Mycobacteriales</taxon>
        <taxon>Corynebacteriaceae</taxon>
        <taxon>Corynebacterium</taxon>
    </lineage>
</organism>
<dbReference type="InterPro" id="IPR028366">
    <property type="entry name" value="PhoU"/>
</dbReference>
<evidence type="ECO:0000313" key="9">
    <source>
        <dbReference type="EMBL" id="EJZ81568.1"/>
    </source>
</evidence>
<dbReference type="EMBL" id="AHAE01000071">
    <property type="protein sequence ID" value="EJZ81568.1"/>
    <property type="molecule type" value="Genomic_DNA"/>
</dbReference>
<dbReference type="Proteomes" id="UP000006078">
    <property type="component" value="Unassembled WGS sequence"/>
</dbReference>
<evidence type="ECO:0000313" key="11">
    <source>
        <dbReference type="Proteomes" id="UP000011016"/>
    </source>
</evidence>
<dbReference type="GO" id="GO:0006817">
    <property type="term" value="P:phosphate ion transport"/>
    <property type="evidence" value="ECO:0007669"/>
    <property type="project" value="UniProtKB-KW"/>
</dbReference>
<sequence length="226" mass="25371">MRTLFRDNLDSFARGLIELCDLVRDLLDRASVALIESHLGDAEEALTIDGRLRGLVERSEAQAIELLVLEGPVARDLRQVISSIYIVEDLNRMATLAVHIATTARSRHPRAVLPEEFRDDFVSLAATSKDMVDTVRRLLAEPDPDTAAELDREDDAADETHDSVMARLAEAEGVTPQEVIDVTLIGRYYERFADHCVNVASRIIYLTTGERSEDYLRDTEDEESED</sequence>
<comment type="subunit">
    <text evidence="3">Homodimer.</text>
</comment>
<dbReference type="HOGENOM" id="CLU_078518_1_0_11"/>
<dbReference type="PANTHER" id="PTHR42930">
    <property type="entry name" value="PHOSPHATE-SPECIFIC TRANSPORT SYSTEM ACCESSORY PROTEIN PHOU"/>
    <property type="match status" value="1"/>
</dbReference>
<dbReference type="GO" id="GO:0005737">
    <property type="term" value="C:cytoplasm"/>
    <property type="evidence" value="ECO:0007669"/>
    <property type="project" value="UniProtKB-SubCell"/>
</dbReference>
<dbReference type="EMBL" id="CAJZ01000221">
    <property type="protein sequence ID" value="CCI84207.1"/>
    <property type="molecule type" value="Genomic_DNA"/>
</dbReference>
<evidence type="ECO:0000313" key="10">
    <source>
        <dbReference type="Proteomes" id="UP000006078"/>
    </source>
</evidence>
<evidence type="ECO:0000256" key="2">
    <source>
        <dbReference type="ARBA" id="ARBA00008107"/>
    </source>
</evidence>
<dbReference type="GO" id="GO:0045936">
    <property type="term" value="P:negative regulation of phosphate metabolic process"/>
    <property type="evidence" value="ECO:0007669"/>
    <property type="project" value="InterPro"/>
</dbReference>
<evidence type="ECO:0000259" key="7">
    <source>
        <dbReference type="Pfam" id="PF01895"/>
    </source>
</evidence>
<dbReference type="PATRIC" id="fig|883169.3.peg.1430"/>
<dbReference type="AlphaFoldDB" id="I7L9Z7"/>
<dbReference type="GO" id="GO:0030643">
    <property type="term" value="P:intracellular phosphate ion homeostasis"/>
    <property type="evidence" value="ECO:0007669"/>
    <property type="project" value="InterPro"/>
</dbReference>
<proteinExistence type="inferred from homology"/>
<name>I7L9Z7_9CORY</name>
<evidence type="ECO:0000256" key="1">
    <source>
        <dbReference type="ARBA" id="ARBA00004496"/>
    </source>
</evidence>
<comment type="caution">
    <text evidence="8">The sequence shown here is derived from an EMBL/GenBank/DDBJ whole genome shotgun (WGS) entry which is preliminary data.</text>
</comment>
<dbReference type="STRING" id="29321.AAV33_03410"/>
<dbReference type="Proteomes" id="UP000011016">
    <property type="component" value="Unassembled WGS sequence"/>
</dbReference>
<keyword evidence="10" id="KW-1185">Reference proteome</keyword>
<protein>
    <submittedName>
        <fullName evidence="8">Phosphate transport system protein</fullName>
    </submittedName>
</protein>
<dbReference type="eggNOG" id="COG0704">
    <property type="taxonomic scope" value="Bacteria"/>
</dbReference>
<evidence type="ECO:0000313" key="8">
    <source>
        <dbReference type="EMBL" id="CCI84207.1"/>
    </source>
</evidence>
<dbReference type="PANTHER" id="PTHR42930:SF3">
    <property type="entry name" value="PHOSPHATE-SPECIFIC TRANSPORT SYSTEM ACCESSORY PROTEIN PHOU"/>
    <property type="match status" value="1"/>
</dbReference>
<dbReference type="RefSeq" id="WP_004601373.1">
    <property type="nucleotide sequence ID" value="NZ_HF541868.1"/>
</dbReference>
<keyword evidence="5" id="KW-0963">Cytoplasm</keyword>
<reference evidence="9 10" key="2">
    <citation type="submission" date="2012-08" db="EMBL/GenBank/DDBJ databases">
        <title>The Genome Sequence of Turicella otitidis ATCC 51513.</title>
        <authorList>
            <consortium name="The Broad Institute Genome Sequencing Platform"/>
            <person name="Earl A."/>
            <person name="Ward D."/>
            <person name="Feldgarden M."/>
            <person name="Gevers D."/>
            <person name="Huys G."/>
            <person name="Walker B."/>
            <person name="Young S.K."/>
            <person name="Zeng Q."/>
            <person name="Gargeya S."/>
            <person name="Fitzgerald M."/>
            <person name="Haas B."/>
            <person name="Abouelleil A."/>
            <person name="Alvarado L."/>
            <person name="Arachchi H.M."/>
            <person name="Berlin A.M."/>
            <person name="Chapman S.B."/>
            <person name="Goldberg J."/>
            <person name="Griggs A."/>
            <person name="Gujja S."/>
            <person name="Hansen M."/>
            <person name="Howarth C."/>
            <person name="Imamovic A."/>
            <person name="Larimer J."/>
            <person name="McCowen C."/>
            <person name="Montmayeur A."/>
            <person name="Murphy C."/>
            <person name="Neiman D."/>
            <person name="Pearson M."/>
            <person name="Priest M."/>
            <person name="Roberts A."/>
            <person name="Saif S."/>
            <person name="Shea T."/>
            <person name="Sisk P."/>
            <person name="Sykes S."/>
            <person name="Wortman J."/>
            <person name="Nusbaum C."/>
            <person name="Birren B."/>
        </authorList>
    </citation>
    <scope>NUCLEOTIDE SEQUENCE [LARGE SCALE GENOMIC DNA]</scope>
    <source>
        <strain evidence="9 10">ATCC 51513</strain>
    </source>
</reference>
<comment type="similarity">
    <text evidence="2">Belongs to the PhoU family.</text>
</comment>
<keyword evidence="6" id="KW-0592">Phosphate transport</keyword>
<dbReference type="Pfam" id="PF01895">
    <property type="entry name" value="PhoU"/>
    <property type="match status" value="2"/>
</dbReference>
<dbReference type="OrthoDB" id="9814256at2"/>
<dbReference type="InterPro" id="IPR026022">
    <property type="entry name" value="PhoU_dom"/>
</dbReference>
<evidence type="ECO:0000256" key="3">
    <source>
        <dbReference type="ARBA" id="ARBA00011738"/>
    </source>
</evidence>
<evidence type="ECO:0000256" key="6">
    <source>
        <dbReference type="ARBA" id="ARBA00022592"/>
    </source>
</evidence>
<evidence type="ECO:0000256" key="4">
    <source>
        <dbReference type="ARBA" id="ARBA00022448"/>
    </source>
</evidence>
<feature type="domain" description="PhoU" evidence="7">
    <location>
        <begin position="123"/>
        <end position="203"/>
    </location>
</feature>
<dbReference type="InterPro" id="IPR038078">
    <property type="entry name" value="PhoU-like_sf"/>
</dbReference>
<keyword evidence="4" id="KW-0813">Transport</keyword>
<dbReference type="SUPFAM" id="SSF109755">
    <property type="entry name" value="PhoU-like"/>
    <property type="match status" value="1"/>
</dbReference>
<dbReference type="FunFam" id="1.20.58.220:FF:000004">
    <property type="entry name" value="Phosphate-specific transport system accessory protein PhoU"/>
    <property type="match status" value="1"/>
</dbReference>
<reference evidence="8 11" key="1">
    <citation type="journal article" date="2012" name="J. Bacteriol.">
        <title>Draft Genome Sequence of Turicella otitidis ATCC 51513, Isolated from Middle Ear Fluid from a Child with Otitis Media.</title>
        <authorList>
            <person name="Brinkrolf K."/>
            <person name="Schneider J."/>
            <person name="Knecht M."/>
            <person name="Ruckert C."/>
            <person name="Tauch A."/>
        </authorList>
    </citation>
    <scope>NUCLEOTIDE SEQUENCE [LARGE SCALE GENOMIC DNA]</scope>
    <source>
        <strain evidence="8 11">ATCC 51513</strain>
    </source>
</reference>
<dbReference type="Gene3D" id="1.20.58.220">
    <property type="entry name" value="Phosphate transport system protein phou homolog 2, domain 2"/>
    <property type="match status" value="1"/>
</dbReference>